<dbReference type="InterPro" id="IPR019808">
    <property type="entry name" value="Histidine_triad_CS"/>
</dbReference>
<sequence length="123" mass="13831">MNTCIFCQIVEKRVPAKLIMENDYVVAFSDINPKAPVHALIVPKKHVRSVNDLSENDATDIVQMMLAAKEVAQKLQVVKGYKLAFNVERAGGQVIDHVHMHLLAWPDDRNIGDQPEEKEVAMI</sequence>
<dbReference type="SUPFAM" id="SSF54197">
    <property type="entry name" value="HIT-like"/>
    <property type="match status" value="1"/>
</dbReference>
<dbReference type="InterPro" id="IPR001310">
    <property type="entry name" value="Histidine_triad_HIT"/>
</dbReference>
<gene>
    <name evidence="5" type="ORF">A2988_01685</name>
</gene>
<dbReference type="Proteomes" id="UP000176650">
    <property type="component" value="Unassembled WGS sequence"/>
</dbReference>
<evidence type="ECO:0000256" key="2">
    <source>
        <dbReference type="PIRSR" id="PIRSR601310-3"/>
    </source>
</evidence>
<evidence type="ECO:0000256" key="1">
    <source>
        <dbReference type="PIRSR" id="PIRSR601310-1"/>
    </source>
</evidence>
<dbReference type="Gene3D" id="3.30.428.10">
    <property type="entry name" value="HIT-like"/>
    <property type="match status" value="1"/>
</dbReference>
<dbReference type="GO" id="GO:0003824">
    <property type="term" value="F:catalytic activity"/>
    <property type="evidence" value="ECO:0007669"/>
    <property type="project" value="InterPro"/>
</dbReference>
<dbReference type="AlphaFoldDB" id="A0A1F5BU83"/>
<evidence type="ECO:0000313" key="5">
    <source>
        <dbReference type="EMBL" id="OGD34170.1"/>
    </source>
</evidence>
<dbReference type="InterPro" id="IPR036265">
    <property type="entry name" value="HIT-like_sf"/>
</dbReference>
<evidence type="ECO:0000259" key="4">
    <source>
        <dbReference type="PROSITE" id="PS51084"/>
    </source>
</evidence>
<feature type="short sequence motif" description="Histidine triad motif" evidence="2 3">
    <location>
        <begin position="97"/>
        <end position="101"/>
    </location>
</feature>
<evidence type="ECO:0000256" key="3">
    <source>
        <dbReference type="PROSITE-ProRule" id="PRU00464"/>
    </source>
</evidence>
<dbReference type="PRINTS" id="PR00332">
    <property type="entry name" value="HISTRIAD"/>
</dbReference>
<dbReference type="PANTHER" id="PTHR23089">
    <property type="entry name" value="HISTIDINE TRIAD HIT PROTEIN"/>
    <property type="match status" value="1"/>
</dbReference>
<dbReference type="STRING" id="1797298.A2988_01685"/>
<evidence type="ECO:0000313" key="6">
    <source>
        <dbReference type="Proteomes" id="UP000176650"/>
    </source>
</evidence>
<dbReference type="PROSITE" id="PS51084">
    <property type="entry name" value="HIT_2"/>
    <property type="match status" value="1"/>
</dbReference>
<accession>A0A1F5BU83</accession>
<proteinExistence type="predicted"/>
<protein>
    <recommendedName>
        <fullName evidence="4">HIT domain-containing protein</fullName>
    </recommendedName>
</protein>
<organism evidence="5 6">
    <name type="scientific">Candidatus Azambacteria bacterium RIFCSPLOWO2_01_FULL_46_25</name>
    <dbReference type="NCBI Taxonomy" id="1797298"/>
    <lineage>
        <taxon>Bacteria</taxon>
        <taxon>Candidatus Azamiibacteriota</taxon>
    </lineage>
</organism>
<dbReference type="InterPro" id="IPR011146">
    <property type="entry name" value="HIT-like"/>
</dbReference>
<dbReference type="PROSITE" id="PS00892">
    <property type="entry name" value="HIT_1"/>
    <property type="match status" value="1"/>
</dbReference>
<feature type="active site" description="Tele-AMP-histidine intermediate" evidence="1">
    <location>
        <position position="99"/>
    </location>
</feature>
<reference evidence="5 6" key="1">
    <citation type="journal article" date="2016" name="Nat. Commun.">
        <title>Thousands of microbial genomes shed light on interconnected biogeochemical processes in an aquifer system.</title>
        <authorList>
            <person name="Anantharaman K."/>
            <person name="Brown C.T."/>
            <person name="Hug L.A."/>
            <person name="Sharon I."/>
            <person name="Castelle C.J."/>
            <person name="Probst A.J."/>
            <person name="Thomas B.C."/>
            <person name="Singh A."/>
            <person name="Wilkins M.J."/>
            <person name="Karaoz U."/>
            <person name="Brodie E.L."/>
            <person name="Williams K.H."/>
            <person name="Hubbard S.S."/>
            <person name="Banfield J.F."/>
        </authorList>
    </citation>
    <scope>NUCLEOTIDE SEQUENCE [LARGE SCALE GENOMIC DNA]</scope>
</reference>
<feature type="domain" description="HIT" evidence="4">
    <location>
        <begin position="5"/>
        <end position="116"/>
    </location>
</feature>
<comment type="caution">
    <text evidence="5">The sequence shown here is derived from an EMBL/GenBank/DDBJ whole genome shotgun (WGS) entry which is preliminary data.</text>
</comment>
<dbReference type="Pfam" id="PF01230">
    <property type="entry name" value="HIT"/>
    <property type="match status" value="1"/>
</dbReference>
<name>A0A1F5BU83_9BACT</name>
<dbReference type="EMBL" id="MEYS01000002">
    <property type="protein sequence ID" value="OGD34170.1"/>
    <property type="molecule type" value="Genomic_DNA"/>
</dbReference>